<dbReference type="AlphaFoldDB" id="A0A0R1EYW4"/>
<evidence type="ECO:0000313" key="2">
    <source>
        <dbReference type="EMBL" id="KRK12513.1"/>
    </source>
</evidence>
<dbReference type="PATRIC" id="fig|1423816.3.peg.2749"/>
<keyword evidence="2" id="KW-0503">Monooxygenase</keyword>
<dbReference type="InterPro" id="IPR050744">
    <property type="entry name" value="AI-2_Isomerase_LsrG"/>
</dbReference>
<reference evidence="2 3" key="1">
    <citation type="journal article" date="2015" name="Genome Announc.">
        <title>Expanding the biotechnology potential of lactobacilli through comparative genomics of 213 strains and associated genera.</title>
        <authorList>
            <person name="Sun Z."/>
            <person name="Harris H.M."/>
            <person name="McCann A."/>
            <person name="Guo C."/>
            <person name="Argimon S."/>
            <person name="Zhang W."/>
            <person name="Yang X."/>
            <person name="Jeffery I.B."/>
            <person name="Cooney J.C."/>
            <person name="Kagawa T.F."/>
            <person name="Liu W."/>
            <person name="Song Y."/>
            <person name="Salvetti E."/>
            <person name="Wrobel A."/>
            <person name="Rasinkangas P."/>
            <person name="Parkhill J."/>
            <person name="Rea M.C."/>
            <person name="O'Sullivan O."/>
            <person name="Ritari J."/>
            <person name="Douillard F.P."/>
            <person name="Paul Ross R."/>
            <person name="Yang R."/>
            <person name="Briner A.E."/>
            <person name="Felis G.E."/>
            <person name="de Vos W.M."/>
            <person name="Barrangou R."/>
            <person name="Klaenhammer T.R."/>
            <person name="Caufield P.W."/>
            <person name="Cui Y."/>
            <person name="Zhang H."/>
            <person name="O'Toole P.W."/>
        </authorList>
    </citation>
    <scope>NUCLEOTIDE SEQUENCE [LARGE SCALE GENOMIC DNA]</scope>
    <source>
        <strain evidence="2 3">DSM 20178</strain>
    </source>
</reference>
<comment type="caution">
    <text evidence="2">The sequence shown here is derived from an EMBL/GenBank/DDBJ whole genome shotgun (WGS) entry which is preliminary data.</text>
</comment>
<feature type="domain" description="ABM" evidence="1">
    <location>
        <begin position="2"/>
        <end position="91"/>
    </location>
</feature>
<dbReference type="SUPFAM" id="SSF54909">
    <property type="entry name" value="Dimeric alpha+beta barrel"/>
    <property type="match status" value="1"/>
</dbReference>
<evidence type="ECO:0000313" key="3">
    <source>
        <dbReference type="Proteomes" id="UP000051984"/>
    </source>
</evidence>
<dbReference type="GeneID" id="45548286"/>
<keyword evidence="2" id="KW-0560">Oxidoreductase</keyword>
<dbReference type="PANTHER" id="PTHR33336:SF3">
    <property type="entry name" value="ABM DOMAIN-CONTAINING PROTEIN"/>
    <property type="match status" value="1"/>
</dbReference>
<dbReference type="EMBL" id="AZCT01000006">
    <property type="protein sequence ID" value="KRK12513.1"/>
    <property type="molecule type" value="Genomic_DNA"/>
</dbReference>
<dbReference type="Proteomes" id="UP000051984">
    <property type="component" value="Unassembled WGS sequence"/>
</dbReference>
<organism evidence="2 3">
    <name type="scientific">Lacticaseibacillus zeae DSM 20178 = KCTC 3804</name>
    <dbReference type="NCBI Taxonomy" id="1423816"/>
    <lineage>
        <taxon>Bacteria</taxon>
        <taxon>Bacillati</taxon>
        <taxon>Bacillota</taxon>
        <taxon>Bacilli</taxon>
        <taxon>Lactobacillales</taxon>
        <taxon>Lactobacillaceae</taxon>
        <taxon>Lacticaseibacillus</taxon>
    </lineage>
</organism>
<dbReference type="RefSeq" id="WP_010488944.1">
    <property type="nucleotide sequence ID" value="NZ_AZCT01000006.1"/>
</dbReference>
<evidence type="ECO:0000259" key="1">
    <source>
        <dbReference type="PROSITE" id="PS51725"/>
    </source>
</evidence>
<proteinExistence type="predicted"/>
<protein>
    <submittedName>
        <fullName evidence="2">Antibiotic biosynthesis monooxygenase</fullName>
    </submittedName>
</protein>
<dbReference type="eggNOG" id="COG1359">
    <property type="taxonomic scope" value="Bacteria"/>
</dbReference>
<accession>A0A0R1EYW4</accession>
<dbReference type="PROSITE" id="PS51725">
    <property type="entry name" value="ABM"/>
    <property type="match status" value="1"/>
</dbReference>
<dbReference type="InterPro" id="IPR011008">
    <property type="entry name" value="Dimeric_a/b-barrel"/>
</dbReference>
<name>A0A0R1EYW4_LACZE</name>
<dbReference type="GO" id="GO:0004497">
    <property type="term" value="F:monooxygenase activity"/>
    <property type="evidence" value="ECO:0007669"/>
    <property type="project" value="UniProtKB-KW"/>
</dbReference>
<dbReference type="Pfam" id="PF03992">
    <property type="entry name" value="ABM"/>
    <property type="match status" value="1"/>
</dbReference>
<sequence>MKVINVTLKVKPELTDKYRHFISLLVEGSRAEAGNLSYDHFQSLTDPNKYEIIEHWQDAAAVELHNQTAHFQKFLAGIDDFLAEPLEIVRMDYAE</sequence>
<dbReference type="Gene3D" id="3.30.70.100">
    <property type="match status" value="1"/>
</dbReference>
<dbReference type="InterPro" id="IPR007138">
    <property type="entry name" value="ABM_dom"/>
</dbReference>
<dbReference type="PANTHER" id="PTHR33336">
    <property type="entry name" value="QUINOL MONOOXYGENASE YGIN-RELATED"/>
    <property type="match status" value="1"/>
</dbReference>
<gene>
    <name evidence="2" type="ORF">FD51_GL002642</name>
</gene>